<feature type="region of interest" description="Disordered" evidence="1">
    <location>
        <begin position="369"/>
        <end position="392"/>
    </location>
</feature>
<proteinExistence type="predicted"/>
<name>A0A6A6T8Z6_9PLEO</name>
<evidence type="ECO:0000256" key="1">
    <source>
        <dbReference type="SAM" id="MobiDB-lite"/>
    </source>
</evidence>
<organism evidence="2 3">
    <name type="scientific">Lophiostoma macrostomum CBS 122681</name>
    <dbReference type="NCBI Taxonomy" id="1314788"/>
    <lineage>
        <taxon>Eukaryota</taxon>
        <taxon>Fungi</taxon>
        <taxon>Dikarya</taxon>
        <taxon>Ascomycota</taxon>
        <taxon>Pezizomycotina</taxon>
        <taxon>Dothideomycetes</taxon>
        <taxon>Pleosporomycetidae</taxon>
        <taxon>Pleosporales</taxon>
        <taxon>Lophiostomataceae</taxon>
        <taxon>Lophiostoma</taxon>
    </lineage>
</organism>
<evidence type="ECO:0000313" key="3">
    <source>
        <dbReference type="Proteomes" id="UP000799324"/>
    </source>
</evidence>
<feature type="compositionally biased region" description="Polar residues" evidence="1">
    <location>
        <begin position="220"/>
        <end position="231"/>
    </location>
</feature>
<protein>
    <submittedName>
        <fullName evidence="2">Uncharacterized protein</fullName>
    </submittedName>
</protein>
<dbReference type="PANTHER" id="PTHR42354">
    <property type="entry name" value="C2H2-TYPE DOMAIN-CONTAINING PROTEIN"/>
    <property type="match status" value="1"/>
</dbReference>
<feature type="region of interest" description="Disordered" evidence="1">
    <location>
        <begin position="211"/>
        <end position="231"/>
    </location>
</feature>
<keyword evidence="3" id="KW-1185">Reference proteome</keyword>
<dbReference type="EMBL" id="MU004354">
    <property type="protein sequence ID" value="KAF2655044.1"/>
    <property type="molecule type" value="Genomic_DNA"/>
</dbReference>
<accession>A0A6A6T8Z6</accession>
<evidence type="ECO:0000313" key="2">
    <source>
        <dbReference type="EMBL" id="KAF2655044.1"/>
    </source>
</evidence>
<dbReference type="AlphaFoldDB" id="A0A6A6T8Z6"/>
<dbReference type="PANTHER" id="PTHR42354:SF1">
    <property type="entry name" value="C2H2-TYPE DOMAIN-CONTAINING PROTEIN"/>
    <property type="match status" value="1"/>
</dbReference>
<gene>
    <name evidence="2" type="ORF">K491DRAFT_693202</name>
</gene>
<dbReference type="OrthoDB" id="5309037at2759"/>
<feature type="region of interest" description="Disordered" evidence="1">
    <location>
        <begin position="146"/>
        <end position="187"/>
    </location>
</feature>
<sequence>MVAPVDPANVVQSLVYTLLDVFDATRDLYNTLRNKEKRDYESSLRSKGYPDSRRIEYVDDEDFGSDEGIVMDKAAVTRQFDNGLQELGSQFSVGDVVSQTGLQAQIITLQSVLVTTFLYGPTSRDPISHQLAGLLAASRAAGTASVDVLSEQHRRQAPVFPPAPRSTRSHSVSQKAPPYPVTSASSASTALVKSKAPTLYAAQTTILDLSRPKTQRTDTESTSFSGPTSYGADTTPRDRYCLYAADLQRHPNQSLAPSITNTSAPYCPHCTRDLNLSPGKSWEISKDDEGVERTFRIQNRFVVKCHRDGADGGYMCVLCSRSDITETVCGDVRALIRHVWMDHHIGEFELEEDIVEKIEKVDRRRDSALSYTESGRRGDRRSLSLGPGRSRRRLPDYQREVEVLEVKSPRRDG</sequence>
<dbReference type="Proteomes" id="UP000799324">
    <property type="component" value="Unassembled WGS sequence"/>
</dbReference>
<reference evidence="2" key="1">
    <citation type="journal article" date="2020" name="Stud. Mycol.">
        <title>101 Dothideomycetes genomes: a test case for predicting lifestyles and emergence of pathogens.</title>
        <authorList>
            <person name="Haridas S."/>
            <person name="Albert R."/>
            <person name="Binder M."/>
            <person name="Bloem J."/>
            <person name="Labutti K."/>
            <person name="Salamov A."/>
            <person name="Andreopoulos B."/>
            <person name="Baker S."/>
            <person name="Barry K."/>
            <person name="Bills G."/>
            <person name="Bluhm B."/>
            <person name="Cannon C."/>
            <person name="Castanera R."/>
            <person name="Culley D."/>
            <person name="Daum C."/>
            <person name="Ezra D."/>
            <person name="Gonzalez J."/>
            <person name="Henrissat B."/>
            <person name="Kuo A."/>
            <person name="Liang C."/>
            <person name="Lipzen A."/>
            <person name="Lutzoni F."/>
            <person name="Magnuson J."/>
            <person name="Mondo S."/>
            <person name="Nolan M."/>
            <person name="Ohm R."/>
            <person name="Pangilinan J."/>
            <person name="Park H.-J."/>
            <person name="Ramirez L."/>
            <person name="Alfaro M."/>
            <person name="Sun H."/>
            <person name="Tritt A."/>
            <person name="Yoshinaga Y."/>
            <person name="Zwiers L.-H."/>
            <person name="Turgeon B."/>
            <person name="Goodwin S."/>
            <person name="Spatafora J."/>
            <person name="Crous P."/>
            <person name="Grigoriev I."/>
        </authorList>
    </citation>
    <scope>NUCLEOTIDE SEQUENCE</scope>
    <source>
        <strain evidence="2">CBS 122681</strain>
    </source>
</reference>